<dbReference type="Proteomes" id="UP000012960">
    <property type="component" value="Unplaced"/>
</dbReference>
<reference evidence="4" key="1">
    <citation type="submission" date="2021-05" db="UniProtKB">
        <authorList>
            <consortium name="EnsemblPlants"/>
        </authorList>
    </citation>
    <scope>IDENTIFICATION</scope>
    <source>
        <strain evidence="4">subsp. malaccensis</strain>
    </source>
</reference>
<dbReference type="InterPro" id="IPR018392">
    <property type="entry name" value="LysM"/>
</dbReference>
<keyword evidence="2" id="KW-0812">Transmembrane</keyword>
<keyword evidence="2" id="KW-0472">Membrane</keyword>
<feature type="region of interest" description="Disordered" evidence="1">
    <location>
        <begin position="1"/>
        <end position="26"/>
    </location>
</feature>
<dbReference type="EnsemblPlants" id="Ma04_t08410.2">
    <property type="protein sequence ID" value="Ma04_p08410.2"/>
    <property type="gene ID" value="Ma04_g08410"/>
</dbReference>
<proteinExistence type="predicted"/>
<evidence type="ECO:0000313" key="5">
    <source>
        <dbReference type="Proteomes" id="UP000012960"/>
    </source>
</evidence>
<dbReference type="CDD" id="cd00118">
    <property type="entry name" value="LysM"/>
    <property type="match status" value="1"/>
</dbReference>
<accession>A0A804IMF7</accession>
<dbReference type="AlphaFoldDB" id="A0A804IMF7"/>
<evidence type="ECO:0000259" key="3">
    <source>
        <dbReference type="PROSITE" id="PS51782"/>
    </source>
</evidence>
<dbReference type="Gene3D" id="3.10.350.10">
    <property type="entry name" value="LysM domain"/>
    <property type="match status" value="1"/>
</dbReference>
<feature type="transmembrane region" description="Helical" evidence="2">
    <location>
        <begin position="29"/>
        <end position="51"/>
    </location>
</feature>
<dbReference type="PROSITE" id="PS51782">
    <property type="entry name" value="LYSM"/>
    <property type="match status" value="1"/>
</dbReference>
<protein>
    <recommendedName>
        <fullName evidence="3">LysM domain-containing protein</fullName>
    </recommendedName>
</protein>
<feature type="compositionally biased region" description="Polar residues" evidence="1">
    <location>
        <begin position="1"/>
        <end position="13"/>
    </location>
</feature>
<keyword evidence="5" id="KW-1185">Reference proteome</keyword>
<feature type="domain" description="LysM" evidence="3">
    <location>
        <begin position="86"/>
        <end position="129"/>
    </location>
</feature>
<dbReference type="PANTHER" id="PTHR33734:SF26">
    <property type="entry name" value="LYSM DOMAIN-CONTAINING PROTEIN"/>
    <property type="match status" value="1"/>
</dbReference>
<feature type="region of interest" description="Disordered" evidence="1">
    <location>
        <begin position="52"/>
        <end position="82"/>
    </location>
</feature>
<dbReference type="InterPro" id="IPR036779">
    <property type="entry name" value="LysM_dom_sf"/>
</dbReference>
<dbReference type="GeneID" id="103980935"/>
<dbReference type="SUPFAM" id="SSF54106">
    <property type="entry name" value="LysM domain"/>
    <property type="match status" value="1"/>
</dbReference>
<dbReference type="Pfam" id="PF01476">
    <property type="entry name" value="LysM"/>
    <property type="match status" value="1"/>
</dbReference>
<evidence type="ECO:0000256" key="2">
    <source>
        <dbReference type="SAM" id="Phobius"/>
    </source>
</evidence>
<keyword evidence="2" id="KW-1133">Transmembrane helix</keyword>
<dbReference type="Gramene" id="Ma04_t08410.2">
    <property type="protein sequence ID" value="Ma04_p08410.2"/>
    <property type="gene ID" value="Ma04_g08410"/>
</dbReference>
<sequence length="130" mass="13412">MPSALKPSTTTSAGGDHGGGDEKSKDTPVAAKTIGFLVVFGIAASIAKALLTKPNPHPQRPRGPRMGFSNRAVSGDGWDDGPSSARKVVIAKGDTLWGLSKTYGVTVDAIREANGITGNKIYAGKKLIIP</sequence>
<dbReference type="SMART" id="SM00257">
    <property type="entry name" value="LysM"/>
    <property type="match status" value="1"/>
</dbReference>
<organism evidence="4 5">
    <name type="scientific">Musa acuminata subsp. malaccensis</name>
    <name type="common">Wild banana</name>
    <name type="synonym">Musa malaccensis</name>
    <dbReference type="NCBI Taxonomy" id="214687"/>
    <lineage>
        <taxon>Eukaryota</taxon>
        <taxon>Viridiplantae</taxon>
        <taxon>Streptophyta</taxon>
        <taxon>Embryophyta</taxon>
        <taxon>Tracheophyta</taxon>
        <taxon>Spermatophyta</taxon>
        <taxon>Magnoliopsida</taxon>
        <taxon>Liliopsida</taxon>
        <taxon>Zingiberales</taxon>
        <taxon>Musaceae</taxon>
        <taxon>Musa</taxon>
    </lineage>
</organism>
<evidence type="ECO:0000256" key="1">
    <source>
        <dbReference type="SAM" id="MobiDB-lite"/>
    </source>
</evidence>
<dbReference type="PANTHER" id="PTHR33734">
    <property type="entry name" value="LYSM DOMAIN-CONTAINING GPI-ANCHORED PROTEIN 2"/>
    <property type="match status" value="1"/>
</dbReference>
<evidence type="ECO:0000313" key="4">
    <source>
        <dbReference type="EnsemblPlants" id="Ma04_p08410.2"/>
    </source>
</evidence>
<name>A0A804IMF7_MUSAM</name>